<dbReference type="EMBL" id="NVXX01000023">
    <property type="protein sequence ID" value="PKH19043.1"/>
    <property type="molecule type" value="Genomic_DNA"/>
</dbReference>
<dbReference type="AlphaFoldDB" id="A0A2N1E3G1"/>
<name>A0A2N1E3G1_PSEFL</name>
<dbReference type="Proteomes" id="UP000233564">
    <property type="component" value="Unassembled WGS sequence"/>
</dbReference>
<sequence length="103" mass="11387">MTLSTHDFAQRLSGAFSFPCTILGNRQRRTWERLIGYIESSACTSEFDKAAAYAEGYAHALADSGQIDISTNRDLLIIATVDAWRCARTYPNTSTNLSHPGKL</sequence>
<organism evidence="1 2">
    <name type="scientific">Pseudomonas fluorescens</name>
    <dbReference type="NCBI Taxonomy" id="294"/>
    <lineage>
        <taxon>Bacteria</taxon>
        <taxon>Pseudomonadati</taxon>
        <taxon>Pseudomonadota</taxon>
        <taxon>Gammaproteobacteria</taxon>
        <taxon>Pseudomonadales</taxon>
        <taxon>Pseudomonadaceae</taxon>
        <taxon>Pseudomonas</taxon>
    </lineage>
</organism>
<accession>A0A2N1E3G1</accession>
<evidence type="ECO:0000313" key="1">
    <source>
        <dbReference type="EMBL" id="PKH19043.1"/>
    </source>
</evidence>
<proteinExistence type="predicted"/>
<gene>
    <name evidence="1" type="ORF">CIB54_16920</name>
</gene>
<protein>
    <submittedName>
        <fullName evidence="1">Uncharacterized protein</fullName>
    </submittedName>
</protein>
<dbReference type="RefSeq" id="WP_101220370.1">
    <property type="nucleotide sequence ID" value="NZ_KZ478001.1"/>
</dbReference>
<evidence type="ECO:0000313" key="2">
    <source>
        <dbReference type="Proteomes" id="UP000233564"/>
    </source>
</evidence>
<comment type="caution">
    <text evidence="1">The sequence shown here is derived from an EMBL/GenBank/DDBJ whole genome shotgun (WGS) entry which is preliminary data.</text>
</comment>
<reference evidence="1 2" key="1">
    <citation type="submission" date="2017-08" db="EMBL/GenBank/DDBJ databases">
        <authorList>
            <person name="de Groot N.N."/>
        </authorList>
    </citation>
    <scope>NUCLEOTIDE SEQUENCE [LARGE SCALE GENOMIC DNA]</scope>
    <source>
        <strain evidence="1 2">PfR 37</strain>
    </source>
</reference>